<dbReference type="InterPro" id="IPR000182">
    <property type="entry name" value="GNAT_dom"/>
</dbReference>
<organism evidence="4 5">
    <name type="scientific">Larkinella arboricola</name>
    <dbReference type="NCBI Taxonomy" id="643671"/>
    <lineage>
        <taxon>Bacteria</taxon>
        <taxon>Pseudomonadati</taxon>
        <taxon>Bacteroidota</taxon>
        <taxon>Cytophagia</taxon>
        <taxon>Cytophagales</taxon>
        <taxon>Spirosomataceae</taxon>
        <taxon>Larkinella</taxon>
    </lineage>
</organism>
<dbReference type="GO" id="GO:0016747">
    <property type="term" value="F:acyltransferase activity, transferring groups other than amino-acyl groups"/>
    <property type="evidence" value="ECO:0007669"/>
    <property type="project" value="InterPro"/>
</dbReference>
<keyword evidence="5" id="KW-1185">Reference proteome</keyword>
<keyword evidence="2" id="KW-0012">Acyltransferase</keyword>
<sequence length="147" mass="16195">MDIAIENARPEDRETIVALLQKADLLTDDLPTDLADFMLAKAPDGYVGVAGLERFGPVALLRSVAVDADHQGRQIAARLVEQLLERAKRAGVKELYLITTTADRYFARHGFQPVDRQTVPIAIRQTPQFGGLCPASAVVMKRMIDHT</sequence>
<dbReference type="Gene3D" id="3.40.630.30">
    <property type="match status" value="1"/>
</dbReference>
<evidence type="ECO:0000313" key="5">
    <source>
        <dbReference type="Proteomes" id="UP000248790"/>
    </source>
</evidence>
<evidence type="ECO:0000259" key="3">
    <source>
        <dbReference type="PROSITE" id="PS51186"/>
    </source>
</evidence>
<evidence type="ECO:0000256" key="2">
    <source>
        <dbReference type="ARBA" id="ARBA00023315"/>
    </source>
</evidence>
<proteinExistence type="predicted"/>
<dbReference type="InterPro" id="IPR016181">
    <property type="entry name" value="Acyl_CoA_acyltransferase"/>
</dbReference>
<reference evidence="4 5" key="1">
    <citation type="submission" date="2018-06" db="EMBL/GenBank/DDBJ databases">
        <title>Genomic Encyclopedia of Archaeal and Bacterial Type Strains, Phase II (KMG-II): from individual species to whole genera.</title>
        <authorList>
            <person name="Goeker M."/>
        </authorList>
    </citation>
    <scope>NUCLEOTIDE SEQUENCE [LARGE SCALE GENOMIC DNA]</scope>
    <source>
        <strain evidence="4 5">DSM 21851</strain>
    </source>
</reference>
<dbReference type="Pfam" id="PF00583">
    <property type="entry name" value="Acetyltransf_1"/>
    <property type="match status" value="1"/>
</dbReference>
<name>A0A327X6Z4_LARAB</name>
<gene>
    <name evidence="4" type="ORF">LX87_00855</name>
</gene>
<dbReference type="OrthoDB" id="5197788at2"/>
<comment type="caution">
    <text evidence="4">The sequence shown here is derived from an EMBL/GenBank/DDBJ whole genome shotgun (WGS) entry which is preliminary data.</text>
</comment>
<protein>
    <submittedName>
        <fullName evidence="4">Amino-acid N-acetyltransferase</fullName>
    </submittedName>
</protein>
<dbReference type="SUPFAM" id="SSF55729">
    <property type="entry name" value="Acyl-CoA N-acyltransferases (Nat)"/>
    <property type="match status" value="1"/>
</dbReference>
<dbReference type="Proteomes" id="UP000248790">
    <property type="component" value="Unassembled WGS sequence"/>
</dbReference>
<dbReference type="AlphaFoldDB" id="A0A327X6Z4"/>
<dbReference type="RefSeq" id="WP_111626907.1">
    <property type="nucleotide sequence ID" value="NZ_QLMC01000001.1"/>
</dbReference>
<evidence type="ECO:0000256" key="1">
    <source>
        <dbReference type="ARBA" id="ARBA00022679"/>
    </source>
</evidence>
<keyword evidence="1 4" id="KW-0808">Transferase</keyword>
<feature type="domain" description="N-acetyltransferase" evidence="3">
    <location>
        <begin position="3"/>
        <end position="145"/>
    </location>
</feature>
<dbReference type="NCBIfam" id="NF040501">
    <property type="entry name" value="resist_ArsN2"/>
    <property type="match status" value="1"/>
</dbReference>
<accession>A0A327X6Z4</accession>
<dbReference type="PROSITE" id="PS51186">
    <property type="entry name" value="GNAT"/>
    <property type="match status" value="1"/>
</dbReference>
<evidence type="ECO:0000313" key="4">
    <source>
        <dbReference type="EMBL" id="RAK02735.1"/>
    </source>
</evidence>
<dbReference type="InterPro" id="IPR050832">
    <property type="entry name" value="Bact_Acetyltransf"/>
</dbReference>
<dbReference type="EMBL" id="QLMC01000001">
    <property type="protein sequence ID" value="RAK02735.1"/>
    <property type="molecule type" value="Genomic_DNA"/>
</dbReference>
<dbReference type="PANTHER" id="PTHR43877">
    <property type="entry name" value="AMINOALKYLPHOSPHONATE N-ACETYLTRANSFERASE-RELATED-RELATED"/>
    <property type="match status" value="1"/>
</dbReference>
<dbReference type="CDD" id="cd04301">
    <property type="entry name" value="NAT_SF"/>
    <property type="match status" value="1"/>
</dbReference>